<accession>A0AAW9R6L5</accession>
<dbReference type="PRINTS" id="PR00411">
    <property type="entry name" value="PNDRDTASEI"/>
</dbReference>
<dbReference type="SUPFAM" id="SSF51905">
    <property type="entry name" value="FAD/NAD(P)-binding domain"/>
    <property type="match status" value="1"/>
</dbReference>
<protein>
    <submittedName>
        <fullName evidence="3">NAD(P)-binding domain-containing protein</fullName>
    </submittedName>
</protein>
<name>A0AAW9R6L5_9GAMM</name>
<feature type="transmembrane region" description="Helical" evidence="2">
    <location>
        <begin position="12"/>
        <end position="38"/>
    </location>
</feature>
<evidence type="ECO:0000256" key="1">
    <source>
        <dbReference type="ARBA" id="ARBA00023002"/>
    </source>
</evidence>
<evidence type="ECO:0000313" key="4">
    <source>
        <dbReference type="Proteomes" id="UP001359886"/>
    </source>
</evidence>
<comment type="caution">
    <text evidence="3">The sequence shown here is derived from an EMBL/GenBank/DDBJ whole genome shotgun (WGS) entry which is preliminary data.</text>
</comment>
<evidence type="ECO:0000256" key="2">
    <source>
        <dbReference type="SAM" id="Phobius"/>
    </source>
</evidence>
<proteinExistence type="predicted"/>
<keyword evidence="2" id="KW-1133">Transmembrane helix</keyword>
<keyword evidence="4" id="KW-1185">Reference proteome</keyword>
<dbReference type="RefSeq" id="WP_354693773.1">
    <property type="nucleotide sequence ID" value="NZ_JAZHOG010000001.1"/>
</dbReference>
<dbReference type="InterPro" id="IPR036188">
    <property type="entry name" value="FAD/NAD-bd_sf"/>
</dbReference>
<dbReference type="Proteomes" id="UP001359886">
    <property type="component" value="Unassembled WGS sequence"/>
</dbReference>
<dbReference type="GO" id="GO:0050660">
    <property type="term" value="F:flavin adenine dinucleotide binding"/>
    <property type="evidence" value="ECO:0007669"/>
    <property type="project" value="TreeGrafter"/>
</dbReference>
<dbReference type="AlphaFoldDB" id="A0AAW9R6L5"/>
<gene>
    <name evidence="3" type="ORF">V3330_02350</name>
</gene>
<evidence type="ECO:0000313" key="3">
    <source>
        <dbReference type="EMBL" id="MEJ8566455.1"/>
    </source>
</evidence>
<sequence>MSDAIDRTKRNLLRSSLAAGGGLVLPGLGAAGIANLLADAGNTLSTDLLIVGAGPFGLALAAYAQEHGIHHQVVGVPMGFWREHMPEGMLLRSTCDWSLDPLGIHTIDAYLTTLGRRCRDVEPLSRGFYLDYARWFQEQKAIYSRQTTITQLLRDGADLIALTDTGQRIRSRNVVLALGFGNFAYTPPELAPLFPADRYGHTCDRVDFGQLRDRRVLIIGGRQSAFEWTALIREAGAAAVHVAYRHDTPLFETSEWGWVNDIVDRLSTDPAWYRRLTDSEKADLNRRFWEEGRLKLEPWLADRIDHPNVHLHPHTNVRDTHDGDGGIRVTLDNEEVLTVDEVVFATGYRVDLQRVPLLTEGLLSELNIRDGFPQLDPGFQTQVPGLYITSLAATRDFGSFLAFTVSVRAQAQIIGEAIRARLATTALPGPSLLPRNPAVA</sequence>
<dbReference type="Pfam" id="PF13738">
    <property type="entry name" value="Pyr_redox_3"/>
    <property type="match status" value="1"/>
</dbReference>
<dbReference type="PRINTS" id="PR00368">
    <property type="entry name" value="FADPNR"/>
</dbReference>
<keyword evidence="2" id="KW-0812">Transmembrane</keyword>
<keyword evidence="1" id="KW-0560">Oxidoreductase</keyword>
<dbReference type="PROSITE" id="PS51318">
    <property type="entry name" value="TAT"/>
    <property type="match status" value="1"/>
</dbReference>
<keyword evidence="2" id="KW-0472">Membrane</keyword>
<dbReference type="GO" id="GO:0004497">
    <property type="term" value="F:monooxygenase activity"/>
    <property type="evidence" value="ECO:0007669"/>
    <property type="project" value="TreeGrafter"/>
</dbReference>
<dbReference type="InterPro" id="IPR006311">
    <property type="entry name" value="TAT_signal"/>
</dbReference>
<dbReference type="EMBL" id="JAZHOG010000001">
    <property type="protein sequence ID" value="MEJ8566455.1"/>
    <property type="molecule type" value="Genomic_DNA"/>
</dbReference>
<dbReference type="PANTHER" id="PTHR43539">
    <property type="entry name" value="FLAVIN-BINDING MONOOXYGENASE-LIKE PROTEIN (AFU_ORTHOLOGUE AFUA_4G09220)"/>
    <property type="match status" value="1"/>
</dbReference>
<dbReference type="PANTHER" id="PTHR43539:SF78">
    <property type="entry name" value="FLAVIN-CONTAINING MONOOXYGENASE"/>
    <property type="match status" value="1"/>
</dbReference>
<organism evidence="3 4">
    <name type="scientific">Elongatibacter sediminis</name>
    <dbReference type="NCBI Taxonomy" id="3119006"/>
    <lineage>
        <taxon>Bacteria</taxon>
        <taxon>Pseudomonadati</taxon>
        <taxon>Pseudomonadota</taxon>
        <taxon>Gammaproteobacteria</taxon>
        <taxon>Chromatiales</taxon>
        <taxon>Wenzhouxiangellaceae</taxon>
        <taxon>Elongatibacter</taxon>
    </lineage>
</organism>
<dbReference type="Gene3D" id="3.50.50.60">
    <property type="entry name" value="FAD/NAD(P)-binding domain"/>
    <property type="match status" value="1"/>
</dbReference>
<dbReference type="InterPro" id="IPR050982">
    <property type="entry name" value="Auxin_biosynth/cation_transpt"/>
</dbReference>
<reference evidence="3 4" key="1">
    <citation type="submission" date="2024-02" db="EMBL/GenBank/DDBJ databases">
        <title>A novel Wenzhouxiangellaceae bacterium, isolated from coastal sediments.</title>
        <authorList>
            <person name="Du Z.-J."/>
            <person name="Ye Y.-Q."/>
            <person name="Zhang X.-Y."/>
        </authorList>
    </citation>
    <scope>NUCLEOTIDE SEQUENCE [LARGE SCALE GENOMIC DNA]</scope>
    <source>
        <strain evidence="3 4">CH-27</strain>
    </source>
</reference>